<organism evidence="2 3">
    <name type="scientific">Idiomarina fontislapidosi</name>
    <dbReference type="NCBI Taxonomy" id="263723"/>
    <lineage>
        <taxon>Bacteria</taxon>
        <taxon>Pseudomonadati</taxon>
        <taxon>Pseudomonadota</taxon>
        <taxon>Gammaproteobacteria</taxon>
        <taxon>Alteromonadales</taxon>
        <taxon>Idiomarinaceae</taxon>
        <taxon>Idiomarina</taxon>
    </lineage>
</organism>
<comment type="caution">
    <text evidence="2">The sequence shown here is derived from an EMBL/GenBank/DDBJ whole genome shotgun (WGS) entry which is preliminary data.</text>
</comment>
<proteinExistence type="predicted"/>
<dbReference type="AlphaFoldDB" id="A0A432XWZ3"/>
<reference evidence="3" key="1">
    <citation type="journal article" date="2018" name="Front. Microbiol.">
        <title>Genome-Based Analysis Reveals the Taxonomy and Diversity of the Family Idiomarinaceae.</title>
        <authorList>
            <person name="Liu Y."/>
            <person name="Lai Q."/>
            <person name="Shao Z."/>
        </authorList>
    </citation>
    <scope>NUCLEOTIDE SEQUENCE [LARGE SCALE GENOMIC DNA]</scope>
    <source>
        <strain evidence="3">F23</strain>
    </source>
</reference>
<sequence length="821" mass="95099">MPNLQLTPLIDQLKLVALDNDYEKHFSLLTANLDGPSKFKVRAEVRRLTSPCARTLDLRKRVDGDCKRFDHRGRTHFLDEVARDIFERGLKQYNGVFTQDTYERIMQAENNYRVMYEHQKLAELEKNTDENVDSKNFRFELFKLGFYPYRDEERMNYTVEVVVEPDGGQPFRAVTNNISQGGLRVRVDRTQLSFASEQRVRVYFTGFAKEFTLDPNKPIDYVITNVKAANKRSYISLKRANENDNPEFDAFISRFISGYKRRYKINTDNTEIALINKAHEQFYLPRMTRLTLFLKAHTRELNCKYVLTTDNNEDALAHWYTETNELAIGSLLNKRRSQFMINRLKRNEPCELTILTFSISAKGKIHFYSALAEELEKTRLWDTFTAFAVKKSSFQAFRISLSPVDHAHAWRPQAVPQHINLPAREQPFSQDIQAALAEVDYLATLDNVTDLVKPLCAVNYNKEELAKLRAFVHPPSLPQRSQAVKLEFVDLRSEQRYQLRSRCRVKSGSIVRDGMVLDISNHGLRIQVDEPIPGDSRSEMRVTFSQLKQRYKNEPLADVNYQIVNSDEANTTFNLKLTEQSANQAPGQFLTRFIKEKRSQLPRIYENKSLKGFELGLRNLYCDAASAVPLFFYRSKRHEQYLGRVGIPQQVTDWSQLLQMPSRKISQSRLTSLLNEGTLFDYWTSWLTKADRKDAPLTTLLIFQLGWNEKSQRTINLTSFDTQTLSLDDVEHCVTQALLDGTIIAVNVELSRTGRPDSQFVEAEMQYLSAYAQHKVDRVEEQLESVIGVADSYSVSNLLMQSLQLSDSLRATAYERLRQWL</sequence>
<dbReference type="Pfam" id="PF07238">
    <property type="entry name" value="PilZ"/>
    <property type="match status" value="2"/>
</dbReference>
<dbReference type="Proteomes" id="UP000287330">
    <property type="component" value="Unassembled WGS sequence"/>
</dbReference>
<feature type="domain" description="PilZ" evidence="1">
    <location>
        <begin position="491"/>
        <end position="589"/>
    </location>
</feature>
<name>A0A432XWZ3_9GAMM</name>
<dbReference type="SUPFAM" id="SSF141371">
    <property type="entry name" value="PilZ domain-like"/>
    <property type="match status" value="1"/>
</dbReference>
<protein>
    <submittedName>
        <fullName evidence="2">PilZ domain-containing protein</fullName>
    </submittedName>
</protein>
<evidence type="ECO:0000259" key="1">
    <source>
        <dbReference type="Pfam" id="PF07238"/>
    </source>
</evidence>
<gene>
    <name evidence="2" type="ORF">CWE25_08285</name>
</gene>
<dbReference type="RefSeq" id="WP_110574717.1">
    <property type="nucleotide sequence ID" value="NZ_PIPV01000006.1"/>
</dbReference>
<feature type="domain" description="PilZ" evidence="1">
    <location>
        <begin position="150"/>
        <end position="238"/>
    </location>
</feature>
<dbReference type="Gene3D" id="2.40.10.220">
    <property type="entry name" value="predicted glycosyltransferase like domains"/>
    <property type="match status" value="2"/>
</dbReference>
<evidence type="ECO:0000313" key="2">
    <source>
        <dbReference type="EMBL" id="RUO53217.1"/>
    </source>
</evidence>
<keyword evidence="3" id="KW-1185">Reference proteome</keyword>
<evidence type="ECO:0000313" key="3">
    <source>
        <dbReference type="Proteomes" id="UP000287330"/>
    </source>
</evidence>
<dbReference type="GO" id="GO:0035438">
    <property type="term" value="F:cyclic-di-GMP binding"/>
    <property type="evidence" value="ECO:0007669"/>
    <property type="project" value="InterPro"/>
</dbReference>
<dbReference type="OrthoDB" id="6208912at2"/>
<dbReference type="InterPro" id="IPR009875">
    <property type="entry name" value="PilZ_domain"/>
</dbReference>
<accession>A0A432XWZ3</accession>
<dbReference type="EMBL" id="PIPV01000006">
    <property type="protein sequence ID" value="RUO53217.1"/>
    <property type="molecule type" value="Genomic_DNA"/>
</dbReference>